<reference evidence="16" key="1">
    <citation type="submission" date="2022-11" db="UniProtKB">
        <authorList>
            <consortium name="EnsemblMetazoa"/>
        </authorList>
    </citation>
    <scope>IDENTIFICATION</scope>
</reference>
<evidence type="ECO:0000256" key="3">
    <source>
        <dbReference type="ARBA" id="ARBA00009294"/>
    </source>
</evidence>
<evidence type="ECO:0000256" key="6">
    <source>
        <dbReference type="ARBA" id="ARBA00022499"/>
    </source>
</evidence>
<keyword evidence="9" id="KW-0256">Endoplasmic reticulum</keyword>
<evidence type="ECO:0000256" key="15">
    <source>
        <dbReference type="SAM" id="SignalP"/>
    </source>
</evidence>
<evidence type="ECO:0000256" key="14">
    <source>
        <dbReference type="ARBA" id="ARBA00031791"/>
    </source>
</evidence>
<dbReference type="GO" id="GO:0005789">
    <property type="term" value="C:endoplasmic reticulum membrane"/>
    <property type="evidence" value="ECO:0007669"/>
    <property type="project" value="UniProtKB-SubCell"/>
</dbReference>
<dbReference type="EnsemblMetazoa" id="XM_021048476.2">
    <property type="protein sequence ID" value="XP_020904135.1"/>
    <property type="gene ID" value="LOC110242484"/>
</dbReference>
<sequence length="174" mass="19156">MNMAAGSFFVLCLGLFGLVLVSGETCVGPKVTTDVYTSDNIFMSTETVFLTQFSLKCDNNAKDINLYAEVNGNVMPVTRSADNTKYQVSWSSEHKKAAAGVYKVNFMDEEGYSNFRKAQRSGGSTDIKPLFTIEINHKGAGREGLWVQTEFLAVVAALLIWWSANNVKSKIQDS</sequence>
<keyword evidence="8 15" id="KW-0732">Signal</keyword>
<dbReference type="PANTHER" id="PTHR12731:SF1">
    <property type="entry name" value="TRANSLOCON-ASSOCIATED PROTEIN SUBUNIT DELTA"/>
    <property type="match status" value="1"/>
</dbReference>
<evidence type="ECO:0000256" key="1">
    <source>
        <dbReference type="ARBA" id="ARBA00002838"/>
    </source>
</evidence>
<keyword evidence="7" id="KW-0812">Transmembrane</keyword>
<accession>A0A913XGR1</accession>
<dbReference type="OrthoDB" id="10055808at2759"/>
<evidence type="ECO:0000256" key="5">
    <source>
        <dbReference type="ARBA" id="ARBA00014387"/>
    </source>
</evidence>
<evidence type="ECO:0000256" key="4">
    <source>
        <dbReference type="ARBA" id="ARBA00011819"/>
    </source>
</evidence>
<keyword evidence="17" id="KW-1185">Reference proteome</keyword>
<dbReference type="RefSeq" id="XP_020904135.1">
    <property type="nucleotide sequence ID" value="XM_021048476.2"/>
</dbReference>
<dbReference type="GeneID" id="110242484"/>
<evidence type="ECO:0000313" key="16">
    <source>
        <dbReference type="EnsemblMetazoa" id="XP_020904135.1"/>
    </source>
</evidence>
<evidence type="ECO:0000256" key="12">
    <source>
        <dbReference type="ARBA" id="ARBA00023136"/>
    </source>
</evidence>
<proteinExistence type="inferred from homology"/>
<dbReference type="AlphaFoldDB" id="A0A913XGR1"/>
<dbReference type="PANTHER" id="PTHR12731">
    <property type="entry name" value="TRANSLOCON-ASSOCIATED PROTEIN, DELTA SUBUNIT"/>
    <property type="match status" value="1"/>
</dbReference>
<evidence type="ECO:0000256" key="8">
    <source>
        <dbReference type="ARBA" id="ARBA00022729"/>
    </source>
</evidence>
<feature type="signal peptide" evidence="15">
    <location>
        <begin position="1"/>
        <end position="23"/>
    </location>
</feature>
<organism evidence="16 17">
    <name type="scientific">Exaiptasia diaphana</name>
    <name type="common">Tropical sea anemone</name>
    <name type="synonym">Aiptasia pulchella</name>
    <dbReference type="NCBI Taxonomy" id="2652724"/>
    <lineage>
        <taxon>Eukaryota</taxon>
        <taxon>Metazoa</taxon>
        <taxon>Cnidaria</taxon>
        <taxon>Anthozoa</taxon>
        <taxon>Hexacorallia</taxon>
        <taxon>Actiniaria</taxon>
        <taxon>Aiptasiidae</taxon>
        <taxon>Exaiptasia</taxon>
    </lineage>
</organism>
<comment type="subunit">
    <text evidence="4">Heterotetramer of TRAP-alpha, TRAP-beta, TRAP-delta and TRAP-gamma.</text>
</comment>
<dbReference type="Proteomes" id="UP000887567">
    <property type="component" value="Unplaced"/>
</dbReference>
<dbReference type="OMA" id="GPWVNSE"/>
<keyword evidence="12" id="KW-0472">Membrane</keyword>
<dbReference type="Pfam" id="PF05404">
    <property type="entry name" value="TRAP-delta"/>
    <property type="match status" value="1"/>
</dbReference>
<dbReference type="KEGG" id="epa:110242484"/>
<evidence type="ECO:0000256" key="7">
    <source>
        <dbReference type="ARBA" id="ARBA00022692"/>
    </source>
</evidence>
<keyword evidence="10" id="KW-0832">Ubl conjugation</keyword>
<evidence type="ECO:0000256" key="9">
    <source>
        <dbReference type="ARBA" id="ARBA00022824"/>
    </source>
</evidence>
<keyword evidence="13" id="KW-1015">Disulfide bond</keyword>
<keyword evidence="11" id="KW-1133">Transmembrane helix</keyword>
<evidence type="ECO:0000256" key="13">
    <source>
        <dbReference type="ARBA" id="ARBA00023157"/>
    </source>
</evidence>
<evidence type="ECO:0000256" key="2">
    <source>
        <dbReference type="ARBA" id="ARBA00004115"/>
    </source>
</evidence>
<keyword evidence="6" id="KW-1017">Isopeptide bond</keyword>
<evidence type="ECO:0000256" key="10">
    <source>
        <dbReference type="ARBA" id="ARBA00022843"/>
    </source>
</evidence>
<comment type="subcellular location">
    <subcellularLocation>
        <location evidence="2">Endoplasmic reticulum membrane</location>
        <topology evidence="2">Single-pass type I membrane protein</topology>
    </subcellularLocation>
</comment>
<evidence type="ECO:0000313" key="17">
    <source>
        <dbReference type="Proteomes" id="UP000887567"/>
    </source>
</evidence>
<name>A0A913XGR1_EXADI</name>
<dbReference type="InterPro" id="IPR008855">
    <property type="entry name" value="TRAP-delta"/>
</dbReference>
<feature type="chain" id="PRO_5037838824" description="Translocon-associated protein subunit delta" evidence="15">
    <location>
        <begin position="24"/>
        <end position="174"/>
    </location>
</feature>
<comment type="function">
    <text evidence="1">TRAP proteins are part of a complex whose function is to bind calcium to the ER membrane and thereby regulate the retention of ER resident proteins.</text>
</comment>
<protein>
    <recommendedName>
        <fullName evidence="5">Translocon-associated protein subunit delta</fullName>
    </recommendedName>
    <alternativeName>
        <fullName evidence="14">Signal sequence receptor subunit delta</fullName>
    </alternativeName>
</protein>
<comment type="similarity">
    <text evidence="3">Belongs to the TRAP-delta family.</text>
</comment>
<evidence type="ECO:0000256" key="11">
    <source>
        <dbReference type="ARBA" id="ARBA00022989"/>
    </source>
</evidence>